<evidence type="ECO:0000259" key="2">
    <source>
        <dbReference type="Pfam" id="PF12849"/>
    </source>
</evidence>
<dbReference type="EMBL" id="BBWV01000001">
    <property type="protein sequence ID" value="GAO41496.1"/>
    <property type="molecule type" value="Genomic_DNA"/>
</dbReference>
<sequence length="313" mass="35208">MTTIKALKHHRWNRYVLGICALFAFSQCNNGPVEYRTDNLTSGTIHISVDESFKPVIDSQIKVFESSFPKAKIIAHYKPEAECLKDLMVDSIRMVIVTRGLLPAEEKDMRDRLSFVPVQGKMAYDALALVVNNKSKDSIFTMDQVRGILDGTGSLKLQPVMDGKTATSTVRYAMDSILRGKPFSSTVQAAKSSREVIEYVADNPNSIGFVGVSWIGNPEDTMALSFQKKVSIASLECVICPNETYVKPYQANIAMRRYPLVRGLQYILKENYEGLGSGFVNFLIYERGQLIFQRAYLWPAKMRFEIRSAGIDE</sequence>
<evidence type="ECO:0000256" key="1">
    <source>
        <dbReference type="ARBA" id="ARBA00022729"/>
    </source>
</evidence>
<dbReference type="InterPro" id="IPR050811">
    <property type="entry name" value="Phosphate_ABC_transporter"/>
</dbReference>
<dbReference type="PANTHER" id="PTHR30570:SF1">
    <property type="entry name" value="PHOSPHATE-BINDING PROTEIN PSTS"/>
    <property type="match status" value="1"/>
</dbReference>
<keyword evidence="4" id="KW-1185">Reference proteome</keyword>
<evidence type="ECO:0000313" key="3">
    <source>
        <dbReference type="EMBL" id="GAO41496.1"/>
    </source>
</evidence>
<dbReference type="Proteomes" id="UP000033121">
    <property type="component" value="Unassembled WGS sequence"/>
</dbReference>
<protein>
    <recommendedName>
        <fullName evidence="2">PBP domain-containing protein</fullName>
    </recommendedName>
</protein>
<keyword evidence="1" id="KW-0732">Signal</keyword>
<name>A0A0E9MVQ9_9BACT</name>
<reference evidence="3 4" key="1">
    <citation type="submission" date="2015-04" db="EMBL/GenBank/DDBJ databases">
        <title>Whole genome shotgun sequence of Flavihumibacter petaseus NBRC 106054.</title>
        <authorList>
            <person name="Miyazawa S."/>
            <person name="Hosoyama A."/>
            <person name="Hashimoto M."/>
            <person name="Noguchi M."/>
            <person name="Tsuchikane K."/>
            <person name="Ohji S."/>
            <person name="Yamazoe A."/>
            <person name="Ichikawa N."/>
            <person name="Kimura A."/>
            <person name="Fujita N."/>
        </authorList>
    </citation>
    <scope>NUCLEOTIDE SEQUENCE [LARGE SCALE GENOMIC DNA]</scope>
    <source>
        <strain evidence="3 4">NBRC 106054</strain>
    </source>
</reference>
<feature type="domain" description="PBP" evidence="2">
    <location>
        <begin position="38"/>
        <end position="284"/>
    </location>
</feature>
<dbReference type="STRING" id="1220578.FPE01S_01_05100"/>
<proteinExistence type="predicted"/>
<gene>
    <name evidence="3" type="ORF">FPE01S_01_05100</name>
</gene>
<dbReference type="Gene3D" id="3.40.190.10">
    <property type="entry name" value="Periplasmic binding protein-like II"/>
    <property type="match status" value="2"/>
</dbReference>
<evidence type="ECO:0000313" key="4">
    <source>
        <dbReference type="Proteomes" id="UP000033121"/>
    </source>
</evidence>
<organism evidence="3 4">
    <name type="scientific">Flavihumibacter petaseus NBRC 106054</name>
    <dbReference type="NCBI Taxonomy" id="1220578"/>
    <lineage>
        <taxon>Bacteria</taxon>
        <taxon>Pseudomonadati</taxon>
        <taxon>Bacteroidota</taxon>
        <taxon>Chitinophagia</taxon>
        <taxon>Chitinophagales</taxon>
        <taxon>Chitinophagaceae</taxon>
        <taxon>Flavihumibacter</taxon>
    </lineage>
</organism>
<dbReference type="InterPro" id="IPR024370">
    <property type="entry name" value="PBP_domain"/>
</dbReference>
<accession>A0A0E9MVQ9</accession>
<dbReference type="Pfam" id="PF12849">
    <property type="entry name" value="PBP_like_2"/>
    <property type="match status" value="1"/>
</dbReference>
<dbReference type="PANTHER" id="PTHR30570">
    <property type="entry name" value="PERIPLASMIC PHOSPHATE BINDING COMPONENT OF PHOSPHATE ABC TRANSPORTER"/>
    <property type="match status" value="1"/>
</dbReference>
<comment type="caution">
    <text evidence="3">The sequence shown here is derived from an EMBL/GenBank/DDBJ whole genome shotgun (WGS) entry which is preliminary data.</text>
</comment>
<dbReference type="AlphaFoldDB" id="A0A0E9MVQ9"/>
<dbReference type="RefSeq" id="WP_046367352.1">
    <property type="nucleotide sequence ID" value="NZ_BBWV01000001.1"/>
</dbReference>
<dbReference type="SUPFAM" id="SSF53850">
    <property type="entry name" value="Periplasmic binding protein-like II"/>
    <property type="match status" value="1"/>
</dbReference>